<dbReference type="PANTHER" id="PTHR31480">
    <property type="entry name" value="BIFUNCTIONAL LYCOPENE CYCLASE/PHYTOENE SYNTHASE"/>
    <property type="match status" value="1"/>
</dbReference>
<evidence type="ECO:0000256" key="2">
    <source>
        <dbReference type="ARBA" id="ARBA00006251"/>
    </source>
</evidence>
<evidence type="ECO:0000256" key="1">
    <source>
        <dbReference type="ARBA" id="ARBA00004684"/>
    </source>
</evidence>
<dbReference type="GO" id="GO:0051996">
    <property type="term" value="F:squalene synthase [NAD(P)H] activity"/>
    <property type="evidence" value="ECO:0007669"/>
    <property type="project" value="InterPro"/>
</dbReference>
<dbReference type="GO" id="GO:0016117">
    <property type="term" value="P:carotenoid biosynthetic process"/>
    <property type="evidence" value="ECO:0007669"/>
    <property type="project" value="UniProtKB-KW"/>
</dbReference>
<reference evidence="6 7" key="1">
    <citation type="journal article" date="2018" name="Genome Announc.">
        <title>Draft Genome Sequence of "Candidatus Phycosocius bacilliformis," an Alphaproteobacterial Ectosymbiont of the Hydrocarbon-Producing Green Alga Botryococcus braunii.</title>
        <authorList>
            <person name="Tanabe Y."/>
            <person name="Yamaguchi H."/>
            <person name="Watanabe M.M."/>
        </authorList>
    </citation>
    <scope>NUCLEOTIDE SEQUENCE [LARGE SCALE GENOMIC DNA]</scope>
    <source>
        <strain evidence="6 7">BOTRYCO-2</strain>
    </source>
</reference>
<protein>
    <submittedName>
        <fullName evidence="6">15-cis-phytoene synthase</fullName>
        <ecNumber evidence="6">2.5.1.32</ecNumber>
    </submittedName>
</protein>
<keyword evidence="3 6" id="KW-0808">Transferase</keyword>
<dbReference type="SFLD" id="SFLDG01018">
    <property type="entry name" value="Squalene/Phytoene_Synthase_Lik"/>
    <property type="match status" value="1"/>
</dbReference>
<dbReference type="InterPro" id="IPR019845">
    <property type="entry name" value="Squalene/phytoene_synthase_CS"/>
</dbReference>
<dbReference type="EMBL" id="BFBR01000001">
    <property type="protein sequence ID" value="GBF56902.1"/>
    <property type="molecule type" value="Genomic_DNA"/>
</dbReference>
<evidence type="ECO:0000256" key="3">
    <source>
        <dbReference type="ARBA" id="ARBA00022679"/>
    </source>
</evidence>
<dbReference type="InterPro" id="IPR008949">
    <property type="entry name" value="Isoprenoid_synthase_dom_sf"/>
</dbReference>
<evidence type="ECO:0000256" key="5">
    <source>
        <dbReference type="ARBA" id="ARBA00053028"/>
    </source>
</evidence>
<dbReference type="InterPro" id="IPR044843">
    <property type="entry name" value="Trans_IPPS_bact-type"/>
</dbReference>
<comment type="caution">
    <text evidence="6">The sequence shown here is derived from an EMBL/GenBank/DDBJ whole genome shotgun (WGS) entry which is preliminary data.</text>
</comment>
<dbReference type="InterPro" id="IPR033904">
    <property type="entry name" value="Trans_IPPS_HH"/>
</dbReference>
<proteinExistence type="inferred from homology"/>
<dbReference type="Gene3D" id="1.10.600.10">
    <property type="entry name" value="Farnesyl Diphosphate Synthase"/>
    <property type="match status" value="1"/>
</dbReference>
<dbReference type="Pfam" id="PF00494">
    <property type="entry name" value="SQS_PSY"/>
    <property type="match status" value="1"/>
</dbReference>
<organism evidence="6 7">
    <name type="scientific">Candidatus Phycosocius bacilliformis</name>
    <dbReference type="NCBI Taxonomy" id="1445552"/>
    <lineage>
        <taxon>Bacteria</taxon>
        <taxon>Pseudomonadati</taxon>
        <taxon>Pseudomonadota</taxon>
        <taxon>Alphaproteobacteria</taxon>
        <taxon>Caulobacterales</taxon>
        <taxon>Caulobacterales incertae sedis</taxon>
        <taxon>Candidatus Phycosocius</taxon>
    </lineage>
</organism>
<comment type="cofactor">
    <cofactor evidence="5">
        <name>ATP</name>
        <dbReference type="ChEBI" id="CHEBI:30616"/>
    </cofactor>
</comment>
<dbReference type="CDD" id="cd00683">
    <property type="entry name" value="Trans_IPPS_HH"/>
    <property type="match status" value="1"/>
</dbReference>
<evidence type="ECO:0000256" key="4">
    <source>
        <dbReference type="ARBA" id="ARBA00022746"/>
    </source>
</evidence>
<keyword evidence="4" id="KW-0125">Carotenoid biosynthesis</keyword>
<dbReference type="AlphaFoldDB" id="A0A2P2E769"/>
<accession>A0A2P2E769</accession>
<comment type="pathway">
    <text evidence="1">Carotenoid biosynthesis; phytoene biosynthesis.</text>
</comment>
<dbReference type="RefSeq" id="WP_238164819.1">
    <property type="nucleotide sequence ID" value="NZ_BFBR01000001.1"/>
</dbReference>
<evidence type="ECO:0000313" key="7">
    <source>
        <dbReference type="Proteomes" id="UP000245086"/>
    </source>
</evidence>
<evidence type="ECO:0000313" key="6">
    <source>
        <dbReference type="EMBL" id="GBF56902.1"/>
    </source>
</evidence>
<dbReference type="GO" id="GO:0004311">
    <property type="term" value="F:geranylgeranyl diphosphate synthase activity"/>
    <property type="evidence" value="ECO:0007669"/>
    <property type="project" value="InterPro"/>
</dbReference>
<dbReference type="PROSITE" id="PS01045">
    <property type="entry name" value="SQUALEN_PHYTOEN_SYN_2"/>
    <property type="match status" value="1"/>
</dbReference>
<name>A0A2P2E769_9PROT</name>
<dbReference type="SUPFAM" id="SSF48576">
    <property type="entry name" value="Terpenoid synthases"/>
    <property type="match status" value="1"/>
</dbReference>
<comment type="similarity">
    <text evidence="2">Belongs to the phytoene/squalene synthase family.</text>
</comment>
<dbReference type="EC" id="2.5.1.32" evidence="6"/>
<sequence length="366" mass="40211">MLSLAPERLADTMEERATPRPAALFASPTDRAICRDMIKTGSHSFYSASLLLPEALREGAYALYGFCRLSDDAVDVDGGQSQAIARLRSRLDGIYGGRPEPEAPDRCLADVVRTYGIPQAVFDALLEGFEWDVAGRRYETLAEVEAYGERVAGSVGAMMAALMGVRTPAMVERACDLGVAMQLTNIARDVGEDARQGRLYLPRMWFDEMGIDPDSWLANPCFTPEIGVLTERLLARAEILYRKADQAIARLPATVRPAIYAARLLYAEIGKVIKSHGHDSITRRASTTAARKAWLVGAAMQKAARPAPKGVLAIEQGVERPLVAAIARTQPAVLHTRRSQTVQDDLNWVIDLFSDLERRDRTGRRG</sequence>
<dbReference type="FunFam" id="1.10.600.10:FF:000020">
    <property type="entry name" value="Phytoene synthase"/>
    <property type="match status" value="1"/>
</dbReference>
<dbReference type="InterPro" id="IPR002060">
    <property type="entry name" value="Squ/phyt_synthse"/>
</dbReference>
<dbReference type="SFLD" id="SFLDS00005">
    <property type="entry name" value="Isoprenoid_Synthase_Type_I"/>
    <property type="match status" value="1"/>
</dbReference>
<dbReference type="SFLD" id="SFLDG01212">
    <property type="entry name" value="Phytoene_synthase_like"/>
    <property type="match status" value="1"/>
</dbReference>
<dbReference type="Proteomes" id="UP000245086">
    <property type="component" value="Unassembled WGS sequence"/>
</dbReference>
<keyword evidence="7" id="KW-1185">Reference proteome</keyword>
<gene>
    <name evidence="6" type="primary">crtB</name>
    <name evidence="6" type="ORF">PbB2_00559</name>
</gene>